<feature type="compositionally biased region" description="Basic and acidic residues" evidence="1">
    <location>
        <begin position="42"/>
        <end position="58"/>
    </location>
</feature>
<proteinExistence type="predicted"/>
<dbReference type="AlphaFoldDB" id="A0A9P4H9G5"/>
<accession>A0A9P4H9G5</accession>
<reference evidence="2" key="1">
    <citation type="journal article" date="2020" name="Stud. Mycol.">
        <title>101 Dothideomycetes genomes: a test case for predicting lifestyles and emergence of pathogens.</title>
        <authorList>
            <person name="Haridas S."/>
            <person name="Albert R."/>
            <person name="Binder M."/>
            <person name="Bloem J."/>
            <person name="Labutti K."/>
            <person name="Salamov A."/>
            <person name="Andreopoulos B."/>
            <person name="Baker S."/>
            <person name="Barry K."/>
            <person name="Bills G."/>
            <person name="Bluhm B."/>
            <person name="Cannon C."/>
            <person name="Castanera R."/>
            <person name="Culley D."/>
            <person name="Daum C."/>
            <person name="Ezra D."/>
            <person name="Gonzalez J."/>
            <person name="Henrissat B."/>
            <person name="Kuo A."/>
            <person name="Liang C."/>
            <person name="Lipzen A."/>
            <person name="Lutzoni F."/>
            <person name="Magnuson J."/>
            <person name="Mondo S."/>
            <person name="Nolan M."/>
            <person name="Ohm R."/>
            <person name="Pangilinan J."/>
            <person name="Park H.-J."/>
            <person name="Ramirez L."/>
            <person name="Alfaro M."/>
            <person name="Sun H."/>
            <person name="Tritt A."/>
            <person name="Yoshinaga Y."/>
            <person name="Zwiers L.-H."/>
            <person name="Turgeon B."/>
            <person name="Goodwin S."/>
            <person name="Spatafora J."/>
            <person name="Crous P."/>
            <person name="Grigoriev I."/>
        </authorList>
    </citation>
    <scope>NUCLEOTIDE SEQUENCE</scope>
    <source>
        <strain evidence="2">CBS 110217</strain>
    </source>
</reference>
<organism evidence="2 3">
    <name type="scientific">Setomelanomma holmii</name>
    <dbReference type="NCBI Taxonomy" id="210430"/>
    <lineage>
        <taxon>Eukaryota</taxon>
        <taxon>Fungi</taxon>
        <taxon>Dikarya</taxon>
        <taxon>Ascomycota</taxon>
        <taxon>Pezizomycotina</taxon>
        <taxon>Dothideomycetes</taxon>
        <taxon>Pleosporomycetidae</taxon>
        <taxon>Pleosporales</taxon>
        <taxon>Pleosporineae</taxon>
        <taxon>Phaeosphaeriaceae</taxon>
        <taxon>Setomelanomma</taxon>
    </lineage>
</organism>
<comment type="caution">
    <text evidence="2">The sequence shown here is derived from an EMBL/GenBank/DDBJ whole genome shotgun (WGS) entry which is preliminary data.</text>
</comment>
<evidence type="ECO:0000313" key="2">
    <source>
        <dbReference type="EMBL" id="KAF2030548.1"/>
    </source>
</evidence>
<dbReference type="EMBL" id="ML978189">
    <property type="protein sequence ID" value="KAF2030548.1"/>
    <property type="molecule type" value="Genomic_DNA"/>
</dbReference>
<dbReference type="Proteomes" id="UP000799777">
    <property type="component" value="Unassembled WGS sequence"/>
</dbReference>
<name>A0A9P4H9G5_9PLEO</name>
<protein>
    <submittedName>
        <fullName evidence="2">Uncharacterized protein</fullName>
    </submittedName>
</protein>
<evidence type="ECO:0000256" key="1">
    <source>
        <dbReference type="SAM" id="MobiDB-lite"/>
    </source>
</evidence>
<feature type="region of interest" description="Disordered" evidence="1">
    <location>
        <begin position="21"/>
        <end position="70"/>
    </location>
</feature>
<gene>
    <name evidence="2" type="ORF">EK21DRAFT_111862</name>
</gene>
<sequence>MASVVLAISVAAYLTGKKIHEHKEEKRAQHGAVEELFLANNQHEDDKSHREELPEYKKQGRMAMPYGQDGREQRGFGKVFRKARVEVKMGYDSATFI</sequence>
<evidence type="ECO:0000313" key="3">
    <source>
        <dbReference type="Proteomes" id="UP000799777"/>
    </source>
</evidence>
<keyword evidence="3" id="KW-1185">Reference proteome</keyword>